<name>A0A5A7P4R8_STRAF</name>
<evidence type="ECO:0000313" key="2">
    <source>
        <dbReference type="Proteomes" id="UP000325081"/>
    </source>
</evidence>
<gene>
    <name evidence="1" type="ORF">STAS_03372</name>
</gene>
<organism evidence="1 2">
    <name type="scientific">Striga asiatica</name>
    <name type="common">Asiatic witchweed</name>
    <name type="synonym">Buchnera asiatica</name>
    <dbReference type="NCBI Taxonomy" id="4170"/>
    <lineage>
        <taxon>Eukaryota</taxon>
        <taxon>Viridiplantae</taxon>
        <taxon>Streptophyta</taxon>
        <taxon>Embryophyta</taxon>
        <taxon>Tracheophyta</taxon>
        <taxon>Spermatophyta</taxon>
        <taxon>Magnoliopsida</taxon>
        <taxon>eudicotyledons</taxon>
        <taxon>Gunneridae</taxon>
        <taxon>Pentapetalae</taxon>
        <taxon>asterids</taxon>
        <taxon>lamiids</taxon>
        <taxon>Lamiales</taxon>
        <taxon>Orobanchaceae</taxon>
        <taxon>Buchnereae</taxon>
        <taxon>Striga</taxon>
    </lineage>
</organism>
<proteinExistence type="predicted"/>
<dbReference type="Proteomes" id="UP000325081">
    <property type="component" value="Unassembled WGS sequence"/>
</dbReference>
<dbReference type="EMBL" id="BKCP01002113">
    <property type="protein sequence ID" value="GER27647.1"/>
    <property type="molecule type" value="Genomic_DNA"/>
</dbReference>
<evidence type="ECO:0000313" key="1">
    <source>
        <dbReference type="EMBL" id="GER27647.1"/>
    </source>
</evidence>
<keyword evidence="2" id="KW-1185">Reference proteome</keyword>
<protein>
    <submittedName>
        <fullName evidence="1">Vacuolar proton atpase</fullName>
    </submittedName>
</protein>
<comment type="caution">
    <text evidence="1">The sequence shown here is derived from an EMBL/GenBank/DDBJ whole genome shotgun (WGS) entry which is preliminary data.</text>
</comment>
<dbReference type="OrthoDB" id="928018at2759"/>
<sequence length="389" mass="44916">MSSKKVDDYSWRQHGILNVWSANIFPPNYDLRKICSCNDCSSKISSLYKIVERTKSLFQTIMDMISLLSYTRDQISYLSIACDWSARTLHCFRIFLKRKCEVKLGVPFTLEENKLRVKHIEIQTVIAESRIFYDDYEIDIDDEEDPSSYDGIRFDIGSRGCLEQLPVEGLVPEVVDTIARVSCFIPLQMQLSNLRASIEGTCTIMGWERREFFRKRRKNRGKEWRDCSRLNELLEELMSMAVELEDVVPKYRHLIQLLDIFASELKQQKGGFTYGRALSFGGPSKWGLFVYKENEKKRKRKLVVFAGDGYVPIGALVQLIIPVESAHRAISSNGDIGLFQFKGADELEGVMPKYRHLIQLLDIFASELKQQKGGFMYGRALSFDEDELK</sequence>
<reference evidence="2" key="1">
    <citation type="journal article" date="2019" name="Curr. Biol.">
        <title>Genome Sequence of Striga asiatica Provides Insight into the Evolution of Plant Parasitism.</title>
        <authorList>
            <person name="Yoshida S."/>
            <person name="Kim S."/>
            <person name="Wafula E.K."/>
            <person name="Tanskanen J."/>
            <person name="Kim Y.M."/>
            <person name="Honaas L."/>
            <person name="Yang Z."/>
            <person name="Spallek T."/>
            <person name="Conn C.E."/>
            <person name="Ichihashi Y."/>
            <person name="Cheong K."/>
            <person name="Cui S."/>
            <person name="Der J.P."/>
            <person name="Gundlach H."/>
            <person name="Jiao Y."/>
            <person name="Hori C."/>
            <person name="Ishida J.K."/>
            <person name="Kasahara H."/>
            <person name="Kiba T."/>
            <person name="Kim M.S."/>
            <person name="Koo N."/>
            <person name="Laohavisit A."/>
            <person name="Lee Y.H."/>
            <person name="Lumba S."/>
            <person name="McCourt P."/>
            <person name="Mortimer J.C."/>
            <person name="Mutuku J.M."/>
            <person name="Nomura T."/>
            <person name="Sasaki-Sekimoto Y."/>
            <person name="Seto Y."/>
            <person name="Wang Y."/>
            <person name="Wakatake T."/>
            <person name="Sakakibara H."/>
            <person name="Demura T."/>
            <person name="Yamaguchi S."/>
            <person name="Yoneyama K."/>
            <person name="Manabe R.I."/>
            <person name="Nelson D.C."/>
            <person name="Schulman A.H."/>
            <person name="Timko M.P."/>
            <person name="dePamphilis C.W."/>
            <person name="Choi D."/>
            <person name="Shirasu K."/>
        </authorList>
    </citation>
    <scope>NUCLEOTIDE SEQUENCE [LARGE SCALE GENOMIC DNA]</scope>
    <source>
        <strain evidence="2">cv. UVA1</strain>
    </source>
</reference>
<dbReference type="AlphaFoldDB" id="A0A5A7P4R8"/>
<accession>A0A5A7P4R8</accession>